<feature type="compositionally biased region" description="Low complexity" evidence="6">
    <location>
        <begin position="11"/>
        <end position="21"/>
    </location>
</feature>
<dbReference type="InParanoid" id="A0A6I8ULN5"/>
<keyword evidence="4" id="KW-0736">Signalosome</keyword>
<proteinExistence type="predicted"/>
<evidence type="ECO:0000256" key="4">
    <source>
        <dbReference type="ARBA" id="ARBA00022790"/>
    </source>
</evidence>
<name>A0A6I8ULN5_DROPS</name>
<dbReference type="PANTHER" id="PTHR14145">
    <property type="entry name" value="26S PROTESOME SUBUNIT 6"/>
    <property type="match status" value="1"/>
</dbReference>
<evidence type="ECO:0000256" key="6">
    <source>
        <dbReference type="SAM" id="MobiDB-lite"/>
    </source>
</evidence>
<evidence type="ECO:0000256" key="5">
    <source>
        <dbReference type="ARBA" id="ARBA00023242"/>
    </source>
</evidence>
<evidence type="ECO:0000313" key="8">
    <source>
        <dbReference type="Proteomes" id="UP000001819"/>
    </source>
</evidence>
<dbReference type="PANTHER" id="PTHR14145:SF2">
    <property type="entry name" value="COP9 SIGNALOSOME COMPLEX SUBUNIT 1"/>
    <property type="match status" value="1"/>
</dbReference>
<dbReference type="AlphaFoldDB" id="A0A6I8ULN5"/>
<keyword evidence="5" id="KW-0539">Nucleus</keyword>
<dbReference type="FunCoup" id="A0A6I8ULN5">
    <property type="interactions" value="9"/>
</dbReference>
<dbReference type="GO" id="GO:0005737">
    <property type="term" value="C:cytoplasm"/>
    <property type="evidence" value="ECO:0007669"/>
    <property type="project" value="UniProtKB-SubCell"/>
</dbReference>
<evidence type="ECO:0000313" key="9">
    <source>
        <dbReference type="RefSeq" id="XP_001357372.3"/>
    </source>
</evidence>
<dbReference type="Pfam" id="PF10602">
    <property type="entry name" value="RPN7"/>
    <property type="match status" value="1"/>
</dbReference>
<dbReference type="InterPro" id="IPR019585">
    <property type="entry name" value="Rpn7/CSN1"/>
</dbReference>
<reference evidence="9" key="1">
    <citation type="submission" date="2025-08" db="UniProtKB">
        <authorList>
            <consortium name="RefSeq"/>
        </authorList>
    </citation>
    <scope>IDENTIFICATION</scope>
    <source>
        <strain evidence="9">MV-25-SWS-2005</strain>
        <tissue evidence="9">Whole body</tissue>
    </source>
</reference>
<dbReference type="Gene3D" id="1.25.40.570">
    <property type="match status" value="1"/>
</dbReference>
<keyword evidence="3" id="KW-0963">Cytoplasm</keyword>
<comment type="subcellular location">
    <subcellularLocation>
        <location evidence="2">Cytoplasm</location>
    </subcellularLocation>
    <subcellularLocation>
        <location evidence="1">Nucleus</location>
    </subcellularLocation>
</comment>
<feature type="region of interest" description="Disordered" evidence="6">
    <location>
        <begin position="1"/>
        <end position="21"/>
    </location>
</feature>
<organism evidence="8 9">
    <name type="scientific">Drosophila pseudoobscura pseudoobscura</name>
    <name type="common">Fruit fly</name>
    <dbReference type="NCBI Taxonomy" id="46245"/>
    <lineage>
        <taxon>Eukaryota</taxon>
        <taxon>Metazoa</taxon>
        <taxon>Ecdysozoa</taxon>
        <taxon>Arthropoda</taxon>
        <taxon>Hexapoda</taxon>
        <taxon>Insecta</taxon>
        <taxon>Pterygota</taxon>
        <taxon>Neoptera</taxon>
        <taxon>Endopterygota</taxon>
        <taxon>Diptera</taxon>
        <taxon>Brachycera</taxon>
        <taxon>Muscomorpha</taxon>
        <taxon>Ephydroidea</taxon>
        <taxon>Drosophilidae</taxon>
        <taxon>Drosophila</taxon>
        <taxon>Sophophora</taxon>
    </lineage>
</organism>
<evidence type="ECO:0000256" key="3">
    <source>
        <dbReference type="ARBA" id="ARBA00022490"/>
    </source>
</evidence>
<evidence type="ECO:0000256" key="1">
    <source>
        <dbReference type="ARBA" id="ARBA00004123"/>
    </source>
</evidence>
<dbReference type="Proteomes" id="UP000001819">
    <property type="component" value="Chromosome 4"/>
</dbReference>
<sequence>MIAGTLEEAVDGASTSTGSTTVAAEPSTLHLATYASRYTDIARLNRLKFIAKVCPKLQVPALELAINHVKTFTYNVQLYDELYRTLCEAIEKREAEIEPSDEVVASTSKASSSSEAGCIKKAGRRVPYDAFWVEDNTMESTLLQQELDAELQYKKANSGSAKVRRILEEIGDYHLKGYNLKLAVKYYARARQYCTSTDNVINMFRNLIRVSIYMANWWHVLTYIEDAKKYALGFENLAQKVPPQLNCAAGLANMGLKIYKTAAQCFLQTPFDQYDFDKIVAREDVSYYVGLCGLATLDHDQLALDVINSVGFRPFFQLSPQVLSLVTTFHAGDFEHCLLVLNQIEDHVRLDYYLAPHVDTLFGKIKARIQKRRAPPAVPAAKAPQRLRVINERRNIRMD</sequence>
<accession>A0A6I8ULN5</accession>
<evidence type="ECO:0000256" key="2">
    <source>
        <dbReference type="ARBA" id="ARBA00004496"/>
    </source>
</evidence>
<keyword evidence="8" id="KW-1185">Reference proteome</keyword>
<dbReference type="KEGG" id="dpo:4817955"/>
<dbReference type="RefSeq" id="XP_001357372.3">
    <property type="nucleotide sequence ID" value="XM_001357336.4"/>
</dbReference>
<dbReference type="InterPro" id="IPR045135">
    <property type="entry name" value="Rpn7_N"/>
</dbReference>
<evidence type="ECO:0000259" key="7">
    <source>
        <dbReference type="Pfam" id="PF10602"/>
    </source>
</evidence>
<feature type="domain" description="26S proteasome regulatory subunit Rpn7 N-terminal" evidence="7">
    <location>
        <begin position="129"/>
        <end position="302"/>
    </location>
</feature>
<dbReference type="GO" id="GO:0008180">
    <property type="term" value="C:COP9 signalosome"/>
    <property type="evidence" value="ECO:0007669"/>
    <property type="project" value="UniProtKB-KW"/>
</dbReference>
<gene>
    <name evidence="9" type="primary">CSN1a</name>
</gene>
<protein>
    <submittedName>
        <fullName evidence="9">COP9 signalosome complex subunit 1</fullName>
    </submittedName>
</protein>